<dbReference type="Pfam" id="PF04607">
    <property type="entry name" value="RelA_SpoT"/>
    <property type="match status" value="1"/>
</dbReference>
<accession>A0AAE3AX00</accession>
<reference evidence="3 4" key="1">
    <citation type="submission" date="2021-10" db="EMBL/GenBank/DDBJ databases">
        <title>Anaerobic single-cell dispensing facilitates the cultivation of human gut bacteria.</title>
        <authorList>
            <person name="Afrizal A."/>
        </authorList>
    </citation>
    <scope>NUCLEOTIDE SEQUENCE [LARGE SCALE GENOMIC DNA]</scope>
    <source>
        <strain evidence="3 4">CLA-AA-H244</strain>
    </source>
</reference>
<evidence type="ECO:0000313" key="3">
    <source>
        <dbReference type="EMBL" id="MCC2168341.1"/>
    </source>
</evidence>
<keyword evidence="4" id="KW-1185">Reference proteome</keyword>
<dbReference type="CDD" id="cd05399">
    <property type="entry name" value="NT_Rel-Spo_like"/>
    <property type="match status" value="1"/>
</dbReference>
<dbReference type="PANTHER" id="PTHR41773:SF1">
    <property type="entry name" value="RELA_SPOT DOMAIN-CONTAINING PROTEIN"/>
    <property type="match status" value="1"/>
</dbReference>
<dbReference type="GO" id="GO:0015969">
    <property type="term" value="P:guanosine tetraphosphate metabolic process"/>
    <property type="evidence" value="ECO:0007669"/>
    <property type="project" value="InterPro"/>
</dbReference>
<comment type="pathway">
    <text evidence="1">Purine metabolism; ppGpp biosynthesis; ppGpp from GTP: step 1/2.</text>
</comment>
<dbReference type="EMBL" id="JAJEQF010000033">
    <property type="protein sequence ID" value="MCC2168341.1"/>
    <property type="molecule type" value="Genomic_DNA"/>
</dbReference>
<dbReference type="Gene3D" id="3.30.460.10">
    <property type="entry name" value="Beta Polymerase, domain 2"/>
    <property type="match status" value="1"/>
</dbReference>
<sequence>MLGDKTAFLKQYAIPEKMYEEAGMSWEDLEAIAEDYAYRVDGFYMIRDMFLKELIENKEDETGLHSYRTRIKTPGHLVEKIIRRRVENYRKYKELTKENYLKFVTDIIGFRGLLLYREDWVVFHKYLLKHFENHASWYVHDCLKDFDESRDRYMVEAPKVHMRPGDFADIYADWIASDDIYDQKYYRSVHYILKYRGIYLEVQVRTLFEEGWGEIDHHILYPYKKQNPMLTEFSELLNRLAGMGDEMASFYRRLQDVPGDAFLDKKSMVDVRREYETHETQVGRIELEKIETVQDAIDSILAE</sequence>
<organism evidence="3 4">
    <name type="scientific">Gallintestinimicrobium propionicum</name>
    <dbReference type="NCBI Taxonomy" id="2981770"/>
    <lineage>
        <taxon>Bacteria</taxon>
        <taxon>Bacillati</taxon>
        <taxon>Bacillota</taxon>
        <taxon>Clostridia</taxon>
        <taxon>Lachnospirales</taxon>
        <taxon>Lachnospiraceae</taxon>
        <taxon>Gallintestinimicrobium</taxon>
    </lineage>
</organism>
<evidence type="ECO:0000259" key="2">
    <source>
        <dbReference type="SMART" id="SM00954"/>
    </source>
</evidence>
<dbReference type="InterPro" id="IPR043519">
    <property type="entry name" value="NT_sf"/>
</dbReference>
<dbReference type="SUPFAM" id="SSF81301">
    <property type="entry name" value="Nucleotidyltransferase"/>
    <property type="match status" value="1"/>
</dbReference>
<comment type="caution">
    <text evidence="3">The sequence shown here is derived from an EMBL/GenBank/DDBJ whole genome shotgun (WGS) entry which is preliminary data.</text>
</comment>
<evidence type="ECO:0000313" key="4">
    <source>
        <dbReference type="Proteomes" id="UP001199355"/>
    </source>
</evidence>
<dbReference type="SMART" id="SM00954">
    <property type="entry name" value="RelA_SpoT"/>
    <property type="match status" value="1"/>
</dbReference>
<gene>
    <name evidence="3" type="ORF">LKD45_11695</name>
</gene>
<dbReference type="AlphaFoldDB" id="A0AAE3AX00"/>
<proteinExistence type="predicted"/>
<evidence type="ECO:0000256" key="1">
    <source>
        <dbReference type="ARBA" id="ARBA00004976"/>
    </source>
</evidence>
<dbReference type="Proteomes" id="UP001199355">
    <property type="component" value="Unassembled WGS sequence"/>
</dbReference>
<dbReference type="RefSeq" id="WP_308728619.1">
    <property type="nucleotide sequence ID" value="NZ_JAJEQF010000033.1"/>
</dbReference>
<dbReference type="PANTHER" id="PTHR41773">
    <property type="entry name" value="GTP PYROPHOSPHATASE-RELATED"/>
    <property type="match status" value="1"/>
</dbReference>
<dbReference type="InterPro" id="IPR007685">
    <property type="entry name" value="RelA_SpoT"/>
</dbReference>
<feature type="domain" description="RelA/SpoT" evidence="2">
    <location>
        <begin position="69"/>
        <end position="227"/>
    </location>
</feature>
<name>A0AAE3AX00_9FIRM</name>
<protein>
    <submittedName>
        <fullName evidence="3">GTP pyrophosphokinase</fullName>
    </submittedName>
</protein>